<feature type="binding site" evidence="6">
    <location>
        <position position="179"/>
    </location>
    <ligand>
        <name>NAD(+)</name>
        <dbReference type="ChEBI" id="CHEBI:57540"/>
    </ligand>
</feature>
<dbReference type="InterPro" id="IPR016064">
    <property type="entry name" value="NAD/diacylglycerol_kinase_sf"/>
</dbReference>
<dbReference type="GO" id="GO:0003951">
    <property type="term" value="F:NAD+ kinase activity"/>
    <property type="evidence" value="ECO:0007669"/>
    <property type="project" value="UniProtKB-EC"/>
</dbReference>
<keyword evidence="2 6" id="KW-0418">Kinase</keyword>
<feature type="binding site" evidence="6">
    <location>
        <position position="187"/>
    </location>
    <ligand>
        <name>NAD(+)</name>
        <dbReference type="ChEBI" id="CHEBI:57540"/>
    </ligand>
</feature>
<comment type="similarity">
    <text evidence="6">Belongs to the NAD kinase family.</text>
</comment>
<keyword evidence="6" id="KW-0547">Nucleotide-binding</keyword>
<name>A0ABS5HFK4_9BACT</name>
<dbReference type="Gene3D" id="2.60.200.30">
    <property type="entry name" value="Probable inorganic polyphosphate/atp-NAD kinase, domain 2"/>
    <property type="match status" value="1"/>
</dbReference>
<comment type="subcellular location">
    <subcellularLocation>
        <location evidence="6">Cytoplasm</location>
    </subcellularLocation>
</comment>
<dbReference type="PANTHER" id="PTHR20275">
    <property type="entry name" value="NAD KINASE"/>
    <property type="match status" value="1"/>
</dbReference>
<evidence type="ECO:0000313" key="7">
    <source>
        <dbReference type="EMBL" id="MBR8463023.1"/>
    </source>
</evidence>
<dbReference type="InterPro" id="IPR017438">
    <property type="entry name" value="ATP-NAD_kinase_N"/>
</dbReference>
<feature type="active site" description="Proton acceptor" evidence="6">
    <location>
        <position position="75"/>
    </location>
</feature>
<dbReference type="Gene3D" id="3.40.50.10330">
    <property type="entry name" value="Probable inorganic polyphosphate/atp-NAD kinase, domain 1"/>
    <property type="match status" value="1"/>
</dbReference>
<dbReference type="InterPro" id="IPR002504">
    <property type="entry name" value="NADK"/>
</dbReference>
<dbReference type="Pfam" id="PF01513">
    <property type="entry name" value="NAD_kinase"/>
    <property type="match status" value="1"/>
</dbReference>
<keyword evidence="6" id="KW-0067">ATP-binding</keyword>
<evidence type="ECO:0000313" key="8">
    <source>
        <dbReference type="Proteomes" id="UP000682951"/>
    </source>
</evidence>
<dbReference type="HAMAP" id="MF_00361">
    <property type="entry name" value="NAD_kinase"/>
    <property type="match status" value="1"/>
</dbReference>
<comment type="function">
    <text evidence="6">Involved in the regulation of the intracellular balance of NAD and NADP, and is a key enzyme in the biosynthesis of NADP. Catalyzes specifically the phosphorylation on 2'-hydroxyl of the adenosine moiety of NAD to yield NADP.</text>
</comment>
<comment type="catalytic activity">
    <reaction evidence="5 6">
        <text>NAD(+) + ATP = ADP + NADP(+) + H(+)</text>
        <dbReference type="Rhea" id="RHEA:18629"/>
        <dbReference type="ChEBI" id="CHEBI:15378"/>
        <dbReference type="ChEBI" id="CHEBI:30616"/>
        <dbReference type="ChEBI" id="CHEBI:57540"/>
        <dbReference type="ChEBI" id="CHEBI:58349"/>
        <dbReference type="ChEBI" id="CHEBI:456216"/>
        <dbReference type="EC" id="2.7.1.23"/>
    </reaction>
</comment>
<dbReference type="Proteomes" id="UP000682951">
    <property type="component" value="Unassembled WGS sequence"/>
</dbReference>
<organism evidence="7 8">
    <name type="scientific">Campylobacter anatolicus</name>
    <dbReference type="NCBI Taxonomy" id="2829105"/>
    <lineage>
        <taxon>Bacteria</taxon>
        <taxon>Pseudomonadati</taxon>
        <taxon>Campylobacterota</taxon>
        <taxon>Epsilonproteobacteria</taxon>
        <taxon>Campylobacterales</taxon>
        <taxon>Campylobacteraceae</taxon>
        <taxon>Campylobacter</taxon>
    </lineage>
</organism>
<protein>
    <recommendedName>
        <fullName evidence="6">NAD kinase</fullName>
        <ecNumber evidence="6">2.7.1.23</ecNumber>
    </recommendedName>
    <alternativeName>
        <fullName evidence="6">ATP-dependent NAD kinase</fullName>
    </alternativeName>
</protein>
<evidence type="ECO:0000256" key="5">
    <source>
        <dbReference type="ARBA" id="ARBA00047925"/>
    </source>
</evidence>
<feature type="binding site" evidence="6">
    <location>
        <begin position="75"/>
        <end position="76"/>
    </location>
    <ligand>
        <name>NAD(+)</name>
        <dbReference type="ChEBI" id="CHEBI:57540"/>
    </ligand>
</feature>
<feature type="binding site" evidence="6">
    <location>
        <begin position="149"/>
        <end position="150"/>
    </location>
    <ligand>
        <name>NAD(+)</name>
        <dbReference type="ChEBI" id="CHEBI:57540"/>
    </ligand>
</feature>
<dbReference type="InterPro" id="IPR017437">
    <property type="entry name" value="ATP-NAD_kinase_PpnK-typ_C"/>
</dbReference>
<evidence type="ECO:0000256" key="3">
    <source>
        <dbReference type="ARBA" id="ARBA00022857"/>
    </source>
</evidence>
<keyword evidence="8" id="KW-1185">Reference proteome</keyword>
<keyword evidence="1 6" id="KW-0808">Transferase</keyword>
<dbReference type="EMBL" id="JAGSSW010000001">
    <property type="protein sequence ID" value="MBR8463023.1"/>
    <property type="molecule type" value="Genomic_DNA"/>
</dbReference>
<proteinExistence type="inferred from homology"/>
<evidence type="ECO:0000256" key="2">
    <source>
        <dbReference type="ARBA" id="ARBA00022777"/>
    </source>
</evidence>
<dbReference type="EC" id="2.7.1.23" evidence="6"/>
<dbReference type="NCBIfam" id="NF010679">
    <property type="entry name" value="PRK14077.1"/>
    <property type="match status" value="1"/>
</dbReference>
<comment type="caution">
    <text evidence="7">The sequence shown here is derived from an EMBL/GenBank/DDBJ whole genome shotgun (WGS) entry which is preliminary data.</text>
</comment>
<evidence type="ECO:0000256" key="4">
    <source>
        <dbReference type="ARBA" id="ARBA00023027"/>
    </source>
</evidence>
<feature type="binding site" evidence="6">
    <location>
        <position position="246"/>
    </location>
    <ligand>
        <name>NAD(+)</name>
        <dbReference type="ChEBI" id="CHEBI:57540"/>
    </ligand>
</feature>
<keyword evidence="4 6" id="KW-0520">NAD</keyword>
<keyword evidence="3 6" id="KW-0521">NADP</keyword>
<keyword evidence="6" id="KW-0963">Cytoplasm</keyword>
<sequence length="290" mass="32086">MKNLDVKSIKNIGLVAKLTPELPKNIKILKEILAKFSINLVLEHSICKALSLNESGYTEIELAKKCELLISLGGDGTIISLCRKTAEISPFVLGIHAGRLGFLTDTTMSECERFFAEFFEGRFSIETPFMLDVALHKKNGEIVRKVAFNDAVIVGEKVCAVTHIEACLNGKHFNSYFGDGIMATTPVGSTAYNMSANGPIVYPLSPVFIVTPINSHSLTQRPVVLPGHFEVAFKTVSAAVLVIDGQDRFKMSNLDLVSVRLSEKTARLVRHLGRDYFQILKEKLHWGYND</sequence>
<dbReference type="PANTHER" id="PTHR20275:SF0">
    <property type="entry name" value="NAD KINASE"/>
    <property type="match status" value="1"/>
</dbReference>
<feature type="binding site" evidence="6">
    <location>
        <begin position="190"/>
        <end position="195"/>
    </location>
    <ligand>
        <name>NAD(+)</name>
        <dbReference type="ChEBI" id="CHEBI:57540"/>
    </ligand>
</feature>
<dbReference type="RefSeq" id="WP_212141321.1">
    <property type="nucleotide sequence ID" value="NZ_JAGSSW010000001.1"/>
</dbReference>
<evidence type="ECO:0000256" key="6">
    <source>
        <dbReference type="HAMAP-Rule" id="MF_00361"/>
    </source>
</evidence>
<evidence type="ECO:0000256" key="1">
    <source>
        <dbReference type="ARBA" id="ARBA00022679"/>
    </source>
</evidence>
<comment type="caution">
    <text evidence="6">Lacks conserved residue(s) required for the propagation of feature annotation.</text>
</comment>
<accession>A0ABS5HFK4</accession>
<dbReference type="SUPFAM" id="SSF111331">
    <property type="entry name" value="NAD kinase/diacylglycerol kinase-like"/>
    <property type="match status" value="1"/>
</dbReference>
<dbReference type="Pfam" id="PF20143">
    <property type="entry name" value="NAD_kinase_C"/>
    <property type="match status" value="1"/>
</dbReference>
<gene>
    <name evidence="6" type="primary">nadK</name>
    <name evidence="7" type="ORF">KDD93_00335</name>
</gene>
<reference evidence="7 8" key="1">
    <citation type="submission" date="2021-04" db="EMBL/GenBank/DDBJ databases">
        <title>Molecular and phenotypic characterization and identification of bacterial isolates recovered from the Anatolian ground squirrels (Spermophilus xanthoprymnus) and which have the potential to form a new species in the Campylobacter genus.</title>
        <authorList>
            <person name="Aydin F."/>
            <person name="Abay S."/>
            <person name="Kayman T."/>
            <person name="Karakaya E."/>
            <person name="Mustak H.K."/>
            <person name="Mustak I.B."/>
            <person name="Bilgin N."/>
            <person name="Duzler A."/>
            <person name="Sahin O."/>
            <person name="Guran O."/>
            <person name="Saticioglu I.B."/>
        </authorList>
    </citation>
    <scope>NUCLEOTIDE SEQUENCE [LARGE SCALE GENOMIC DNA]</scope>
    <source>
        <strain evidence="8">faydin-G24</strain>
    </source>
</reference>
<comment type="cofactor">
    <cofactor evidence="6">
        <name>a divalent metal cation</name>
        <dbReference type="ChEBI" id="CHEBI:60240"/>
    </cofactor>
</comment>